<dbReference type="Proteomes" id="UP000482800">
    <property type="component" value="Unassembled WGS sequence"/>
</dbReference>
<gene>
    <name evidence="1" type="ORF">Phou_016550</name>
</gene>
<evidence type="ECO:0000313" key="1">
    <source>
        <dbReference type="EMBL" id="GFJ77475.1"/>
    </source>
</evidence>
<dbReference type="EMBL" id="BLPF01000001">
    <property type="protein sequence ID" value="GFJ77475.1"/>
    <property type="molecule type" value="Genomic_DNA"/>
</dbReference>
<accession>A0A6V8K9Q7</accession>
<dbReference type="InterPro" id="IPR031876">
    <property type="entry name" value="DUF4760"/>
</dbReference>
<dbReference type="Pfam" id="PF15956">
    <property type="entry name" value="DUF4760"/>
    <property type="match status" value="1"/>
</dbReference>
<comment type="caution">
    <text evidence="1">The sequence shown here is derived from an EMBL/GenBank/DDBJ whole genome shotgun (WGS) entry which is preliminary data.</text>
</comment>
<evidence type="ECO:0000313" key="2">
    <source>
        <dbReference type="Proteomes" id="UP000482800"/>
    </source>
</evidence>
<protein>
    <submittedName>
        <fullName evidence="1">Uncharacterized protein</fullName>
    </submittedName>
</protein>
<sequence length="181" mass="20224">MLGVAALAVSFFAVALSAGFAARQILLMRNANYVPVLVDLLGQFRSMEFNDNYLYVCTRLQHEQDPAKGISGLPADVRAKIYDVAYFYQLFAALVALKVVKEQDIVAVLRDRIVHVWQAVEPFVHTERSSTVPTGPFLMRNLEEFAKRAQTMPATTIEQFMRGNLPASGGLHFSLTTKKRT</sequence>
<organism evidence="1 2">
    <name type="scientific">Phytohabitans houttuyneae</name>
    <dbReference type="NCBI Taxonomy" id="1076126"/>
    <lineage>
        <taxon>Bacteria</taxon>
        <taxon>Bacillati</taxon>
        <taxon>Actinomycetota</taxon>
        <taxon>Actinomycetes</taxon>
        <taxon>Micromonosporales</taxon>
        <taxon>Micromonosporaceae</taxon>
    </lineage>
</organism>
<keyword evidence="2" id="KW-1185">Reference proteome</keyword>
<reference evidence="1 2" key="1">
    <citation type="submission" date="2020-03" db="EMBL/GenBank/DDBJ databases">
        <title>Whole genome shotgun sequence of Phytohabitans houttuyneae NBRC 108639.</title>
        <authorList>
            <person name="Komaki H."/>
            <person name="Tamura T."/>
        </authorList>
    </citation>
    <scope>NUCLEOTIDE SEQUENCE [LARGE SCALE GENOMIC DNA]</scope>
    <source>
        <strain evidence="1 2">NBRC 108639</strain>
    </source>
</reference>
<dbReference type="AlphaFoldDB" id="A0A6V8K9Q7"/>
<reference evidence="1 2" key="2">
    <citation type="submission" date="2020-03" db="EMBL/GenBank/DDBJ databases">
        <authorList>
            <person name="Ichikawa N."/>
            <person name="Kimura A."/>
            <person name="Kitahashi Y."/>
            <person name="Uohara A."/>
        </authorList>
    </citation>
    <scope>NUCLEOTIDE SEQUENCE [LARGE SCALE GENOMIC DNA]</scope>
    <source>
        <strain evidence="1 2">NBRC 108639</strain>
    </source>
</reference>
<proteinExistence type="predicted"/>
<name>A0A6V8K9Q7_9ACTN</name>